<dbReference type="AlphaFoldDB" id="A0A1S1JZ75"/>
<comment type="caution">
    <text evidence="2">The sequence shown here is derived from an EMBL/GenBank/DDBJ whole genome shotgun (WGS) entry which is preliminary data.</text>
</comment>
<keyword evidence="3" id="KW-1185">Reference proteome</keyword>
<reference evidence="2 3" key="1">
    <citation type="submission" date="2016-10" db="EMBL/GenBank/DDBJ databases">
        <title>Evaluation of Human, Animal and Environmental Mycobacterium chelonae Isolates by Core Genome Phylogenomic Analysis, Targeted Gene Comparison, and Anti-microbial Susceptibility Patterns: A Tale of Mistaken Identities.</title>
        <authorList>
            <person name="Fogelson S.B."/>
            <person name="Camus A.C."/>
            <person name="Lorenz W."/>
            <person name="Vasireddy R."/>
            <person name="Vasireddy S."/>
            <person name="Smith T."/>
            <person name="Brown-Elliott B.A."/>
            <person name="Wallace R.J.Jr."/>
            <person name="Hasan N.A."/>
            <person name="Reischl U."/>
            <person name="Sanchez S."/>
        </authorList>
    </citation>
    <scope>NUCLEOTIDE SEQUENCE [LARGE SCALE GENOMIC DNA]</scope>
    <source>
        <strain evidence="2 3">24999</strain>
    </source>
</reference>
<accession>A0A1Q9W870</accession>
<organism evidence="2 3">
    <name type="scientific">Mycobacterium syngnathidarum</name>
    <dbReference type="NCBI Taxonomy" id="1908205"/>
    <lineage>
        <taxon>Bacteria</taxon>
        <taxon>Bacillati</taxon>
        <taxon>Actinomycetota</taxon>
        <taxon>Actinomycetes</taxon>
        <taxon>Mycobacteriales</taxon>
        <taxon>Mycobacteriaceae</taxon>
        <taxon>Mycobacterium</taxon>
    </lineage>
</organism>
<protein>
    <submittedName>
        <fullName evidence="2">Uncharacterized protein</fullName>
    </submittedName>
</protein>
<accession>A0A1S1JZ75</accession>
<dbReference type="OrthoDB" id="9872260at2"/>
<name>A0A1S1JZ75_9MYCO</name>
<evidence type="ECO:0000256" key="1">
    <source>
        <dbReference type="SAM" id="MobiDB-lite"/>
    </source>
</evidence>
<dbReference type="RefSeq" id="WP_070945686.1">
    <property type="nucleotide sequence ID" value="NZ_MLCL01000073.1"/>
</dbReference>
<proteinExistence type="predicted"/>
<evidence type="ECO:0000313" key="2">
    <source>
        <dbReference type="EMBL" id="OHT97111.1"/>
    </source>
</evidence>
<gene>
    <name evidence="2" type="ORF">BKG61_17625</name>
</gene>
<evidence type="ECO:0000313" key="3">
    <source>
        <dbReference type="Proteomes" id="UP000179636"/>
    </source>
</evidence>
<feature type="region of interest" description="Disordered" evidence="1">
    <location>
        <begin position="46"/>
        <end position="70"/>
    </location>
</feature>
<dbReference type="STRING" id="1908205.BKG60_18535"/>
<sequence length="70" mass="7732">MTACPDKDFDALGIPSIECHEQATLQVMFGYGRGVVTVCRRHAERRVAHAQRRARNDAHGASPDSRILNA</sequence>
<dbReference type="EMBL" id="MLHV01000016">
    <property type="protein sequence ID" value="OHT97111.1"/>
    <property type="molecule type" value="Genomic_DNA"/>
</dbReference>
<dbReference type="Proteomes" id="UP000179636">
    <property type="component" value="Unassembled WGS sequence"/>
</dbReference>